<evidence type="ECO:0008006" key="5">
    <source>
        <dbReference type="Google" id="ProtNLM"/>
    </source>
</evidence>
<evidence type="ECO:0000256" key="2">
    <source>
        <dbReference type="ARBA" id="ARBA00022737"/>
    </source>
</evidence>
<keyword evidence="2" id="KW-0677">Repeat</keyword>
<dbReference type="Gene3D" id="2.130.10.80">
    <property type="entry name" value="Galactose oxidase/kelch, beta-propeller"/>
    <property type="match status" value="3"/>
</dbReference>
<dbReference type="InterPro" id="IPR006652">
    <property type="entry name" value="Kelch_1"/>
</dbReference>
<dbReference type="RefSeq" id="WP_088484239.1">
    <property type="nucleotide sequence ID" value="NZ_NISI01000006.1"/>
</dbReference>
<dbReference type="InterPro" id="IPR037293">
    <property type="entry name" value="Gal_Oxidase_central_sf"/>
</dbReference>
<protein>
    <recommendedName>
        <fullName evidence="5">Galactose oxidase</fullName>
    </recommendedName>
</protein>
<dbReference type="Gene3D" id="2.120.10.80">
    <property type="entry name" value="Kelch-type beta propeller"/>
    <property type="match status" value="1"/>
</dbReference>
<evidence type="ECO:0000313" key="3">
    <source>
        <dbReference type="EMBL" id="OWR03085.1"/>
    </source>
</evidence>
<reference evidence="3 4" key="1">
    <citation type="journal article" date="2007" name="Int. J. Syst. Evol. Microbiol.">
        <title>Description of Pelomonas aquatica sp. nov. and Pelomonas puraquae sp. nov., isolated from industrial and haemodialysis water.</title>
        <authorList>
            <person name="Gomila M."/>
            <person name="Bowien B."/>
            <person name="Falsen E."/>
            <person name="Moore E.R."/>
            <person name="Lalucat J."/>
        </authorList>
    </citation>
    <scope>NUCLEOTIDE SEQUENCE [LARGE SCALE GENOMIC DNA]</scope>
    <source>
        <strain evidence="3 4">CCUG 52769</strain>
    </source>
</reference>
<keyword evidence="4" id="KW-1185">Reference proteome</keyword>
<dbReference type="PANTHER" id="PTHR24412:SF489">
    <property type="entry name" value="RING FINGER DOMAIN AND KELCH REPEAT-CONTAINING PROTEIN DDB_G0271372"/>
    <property type="match status" value="1"/>
</dbReference>
<evidence type="ECO:0000313" key="4">
    <source>
        <dbReference type="Proteomes" id="UP000197446"/>
    </source>
</evidence>
<organism evidence="3 4">
    <name type="scientific">Roseateles puraquae</name>
    <dbReference type="NCBI Taxonomy" id="431059"/>
    <lineage>
        <taxon>Bacteria</taxon>
        <taxon>Pseudomonadati</taxon>
        <taxon>Pseudomonadota</taxon>
        <taxon>Betaproteobacteria</taxon>
        <taxon>Burkholderiales</taxon>
        <taxon>Sphaerotilaceae</taxon>
        <taxon>Roseateles</taxon>
    </lineage>
</organism>
<dbReference type="PROSITE" id="PS51318">
    <property type="entry name" value="TAT"/>
    <property type="match status" value="1"/>
</dbReference>
<dbReference type="InterPro" id="IPR015915">
    <property type="entry name" value="Kelch-typ_b-propeller"/>
</dbReference>
<proteinExistence type="predicted"/>
<gene>
    <name evidence="3" type="ORF">CDO81_16060</name>
</gene>
<dbReference type="SUPFAM" id="SSF50965">
    <property type="entry name" value="Galactose oxidase, central domain"/>
    <property type="match status" value="1"/>
</dbReference>
<evidence type="ECO:0000256" key="1">
    <source>
        <dbReference type="ARBA" id="ARBA00022441"/>
    </source>
</evidence>
<dbReference type="SMART" id="SM00612">
    <property type="entry name" value="Kelch"/>
    <property type="match status" value="3"/>
</dbReference>
<dbReference type="InterPro" id="IPR006311">
    <property type="entry name" value="TAT_signal"/>
</dbReference>
<dbReference type="EMBL" id="NISI01000006">
    <property type="protein sequence ID" value="OWR03085.1"/>
    <property type="molecule type" value="Genomic_DNA"/>
</dbReference>
<name>A0A254N4U8_9BURK</name>
<dbReference type="PROSITE" id="PS51257">
    <property type="entry name" value="PROKAR_LIPOPROTEIN"/>
    <property type="match status" value="1"/>
</dbReference>
<dbReference type="InterPro" id="IPR011043">
    <property type="entry name" value="Gal_Oxase/kelch_b-propeller"/>
</dbReference>
<dbReference type="AlphaFoldDB" id="A0A254N4U8"/>
<dbReference type="PANTHER" id="PTHR24412">
    <property type="entry name" value="KELCH PROTEIN"/>
    <property type="match status" value="1"/>
</dbReference>
<keyword evidence="1" id="KW-0880">Kelch repeat</keyword>
<sequence>MRDLTCFHLRLMMSASAHTRRHFLASTAALGLAGCGGGGSPPAAPGIQSFEAAAVAVGEAAQLTAVFRGGAGRIEPDVGAVQSGVPVSTPVLAGPRRYTLIVEVPGQPAQRRELTVTPQYRDRYLPLATPEPLQYHAALAARDGGVIVLGGSRGLPTMSEAIDRFDPATRRFTRIGSLATGRAQHTAVALADDRALVVGGQVSLSSAGFAELVDLRSGAVEPAGWPVRPRSRHAAVALADGRVLLVGGLDSASVELWDPATRRFRLVATAMQNAREFPTATLLADGRVLIVGGDHVGPTQRLAEVFDPRTERFEPVASPLDGERRAMHAAHRLADGRVWVLGGELRTDTGFQPLDTVLVFDPTTQTLQPQGRLDTPRSLVRSLLGADGQVRLFGGFTAGEPAARSASRYGPAAAALAAMPAGRAWHTVTPLADGRVLILGGDDAQGGAAGGGLIYE</sequence>
<dbReference type="OrthoDB" id="601499at2"/>
<comment type="caution">
    <text evidence="3">The sequence shown here is derived from an EMBL/GenBank/DDBJ whole genome shotgun (WGS) entry which is preliminary data.</text>
</comment>
<dbReference type="Proteomes" id="UP000197446">
    <property type="component" value="Unassembled WGS sequence"/>
</dbReference>
<accession>A0A254N4U8</accession>